<feature type="compositionally biased region" description="Polar residues" evidence="5">
    <location>
        <begin position="444"/>
        <end position="456"/>
    </location>
</feature>
<dbReference type="SMART" id="SM00233">
    <property type="entry name" value="PH"/>
    <property type="match status" value="1"/>
</dbReference>
<name>A0A364N4R2_STELY</name>
<dbReference type="STRING" id="183478.A0A364N4R2"/>
<accession>A0A364N4R2</accession>
<evidence type="ECO:0000256" key="4">
    <source>
        <dbReference type="ARBA" id="ARBA00023136"/>
    </source>
</evidence>
<dbReference type="InterPro" id="IPR027267">
    <property type="entry name" value="AH/BAR_dom_sf"/>
</dbReference>
<dbReference type="GO" id="GO:0005737">
    <property type="term" value="C:cytoplasm"/>
    <property type="evidence" value="ECO:0007669"/>
    <property type="project" value="InterPro"/>
</dbReference>
<dbReference type="PANTHER" id="PTHR14248">
    <property type="entry name" value="CYCLIN Y, ISOFORM A"/>
    <property type="match status" value="1"/>
</dbReference>
<gene>
    <name evidence="9" type="ORF">DDE83_004514</name>
</gene>
<organism evidence="9 10">
    <name type="scientific">Stemphylium lycopersici</name>
    <name type="common">Tomato gray leaf spot disease fungus</name>
    <name type="synonym">Thyrospora lycopersici</name>
    <dbReference type="NCBI Taxonomy" id="183478"/>
    <lineage>
        <taxon>Eukaryota</taxon>
        <taxon>Fungi</taxon>
        <taxon>Dikarya</taxon>
        <taxon>Ascomycota</taxon>
        <taxon>Pezizomycotina</taxon>
        <taxon>Dothideomycetes</taxon>
        <taxon>Pleosporomycetidae</taxon>
        <taxon>Pleosporales</taxon>
        <taxon>Pleosporineae</taxon>
        <taxon>Pleosporaceae</taxon>
        <taxon>Stemphylium</taxon>
    </lineage>
</organism>
<dbReference type="InterPro" id="IPR039463">
    <property type="entry name" value="Sip3/Lam1_BAR"/>
</dbReference>
<evidence type="ECO:0000313" key="9">
    <source>
        <dbReference type="EMBL" id="RAR11478.1"/>
    </source>
</evidence>
<keyword evidence="2 6" id="KW-0812">Transmembrane</keyword>
<dbReference type="Gene3D" id="2.30.29.30">
    <property type="entry name" value="Pleckstrin-homology domain (PH domain)/Phosphotyrosine-binding domain (PTB)"/>
    <property type="match status" value="1"/>
</dbReference>
<sequence length="1298" mass="143369">MQALVDTYVQTSHPPLQLSEAVVDHDYTVLALKRFGEGAREYWNNTLRCMKRAETTMCEPLKAFLSNDLRILKETRKNLDSTQRAFDGAIARYAGQIKSKEASSLREDAFQLHESRREYLKASMNFCVLAPQVRLTLDKLLVKVVNEQWREMKSGTESTTKGFGMWTSDVERVRGWSKEMENGERVFKRELHLARQQIEGAAEVSARPSRDLDSYAASTVPYLGTAPSSANLQSPAKPEFGSEKAEKQGWLFQRTITGKPARTYWVRRWFFVKNGIFGWLTQGTRSGAVEESEKIGVLLCGIRPAFAEERRFCFEVKTKDTTILLQAETQNDITEWISSFEVAKRKALEDTSKDLSGAASIDAAFSISPPVAPEFAAKTSEGQAGLPGDETVAADRNESLGPPGADVARGSFDVSSRRGTGTEGDSSRRDHTARIMEKLDLTRKSTVSPQLSGSNPSSASGGIASLISASLASASHNIVQVGQIAAPAPGLPDTRLVMGQTLPYTSLAPSTLASPPAPTNLSKAAVAVSGERGLGTGRSGNMPGGLMANLWGSVNWGYVNILGREEEGGTRDRSQSGPPSPINPSPTLGPDDEKPELPNPSVVPAGAGHRKSASMGGPIPTITRDPPEEEDLPSNYPLALRMQDAQFRILFPTVPRSEKVVLVFRAVWNPTEQQEFPGRVYVTTKDIYFYSNHIGLVLITGISMSSIDEVTAAPGKDCDFLFLHFKSGSREDGATRLTVKTFLEPLKLLLRRLNFLVRNVTSREHNLEETIHRLIRFEADDGQNLAGEEGWEDVSPDTPIESGYGGKNIKASLRIDGNLFGPSGANANKNAPKFKLPNQAVVFAPAGMTEVAVEKEYDISAKGLFHILFGDKSAVFQLLYRERRASRVVQGPWITSDKNLQRRDFEYEIAQPGKNGAIIINDYQVIEVLNDHLCYVVSDRKTPWYLPGHERFVLVSKTVVTHVSKARCKLAIHTKVDWKRNPRFAKKLIERQALQDMELEAQDLVDVVNDQVARLGHNRSTNKVTSIFGQIGVQTQAVQLDAQDIPPPNRPRKFKLKPQTTGSFVAQYIGNIVISVLSTVMSWILAIVAGLGKVISAHTLLFGLLLLSGGANFFYTSRDSWNWWNERSAANYMSRLGVGPSTTMTRSIYIRDIEESFLNPNNTSIELSAPVPSADNRCHQTFTTLLHDPSSISSSQAFFKPSTHSTQRLHRTRQNLGSHRHDLLVALRVVNRIEKEVVEAEYANWLLDETHKCSKVGKLLEGAAKIGKEKQVEDWVNGYCADCEKSLRVVEDGRKGLA</sequence>
<feature type="domain" description="VASt" evidence="8">
    <location>
        <begin position="847"/>
        <end position="1016"/>
    </location>
</feature>
<dbReference type="OrthoDB" id="10070851at2759"/>
<dbReference type="SUPFAM" id="SSF103657">
    <property type="entry name" value="BAR/IMD domain-like"/>
    <property type="match status" value="1"/>
</dbReference>
<feature type="compositionally biased region" description="Basic and acidic residues" evidence="5">
    <location>
        <begin position="425"/>
        <end position="443"/>
    </location>
</feature>
<evidence type="ECO:0000256" key="1">
    <source>
        <dbReference type="ARBA" id="ARBA00004370"/>
    </source>
</evidence>
<dbReference type="PROSITE" id="PS51778">
    <property type="entry name" value="VAST"/>
    <property type="match status" value="1"/>
</dbReference>
<dbReference type="EMBL" id="QGDH01000056">
    <property type="protein sequence ID" value="RAR11478.1"/>
    <property type="molecule type" value="Genomic_DNA"/>
</dbReference>
<evidence type="ECO:0000256" key="5">
    <source>
        <dbReference type="SAM" id="MobiDB-lite"/>
    </source>
</evidence>
<dbReference type="CDD" id="cd07609">
    <property type="entry name" value="BAR_SIP3_fungi"/>
    <property type="match status" value="1"/>
</dbReference>
<feature type="domain" description="PH" evidence="7">
    <location>
        <begin position="244"/>
        <end position="345"/>
    </location>
</feature>
<dbReference type="InterPro" id="IPR031968">
    <property type="entry name" value="VASt"/>
</dbReference>
<evidence type="ECO:0000256" key="3">
    <source>
        <dbReference type="ARBA" id="ARBA00022989"/>
    </source>
</evidence>
<dbReference type="InterPro" id="IPR001849">
    <property type="entry name" value="PH_domain"/>
</dbReference>
<dbReference type="CDD" id="cd13280">
    <property type="entry name" value="PH_SIP3"/>
    <property type="match status" value="1"/>
</dbReference>
<proteinExistence type="predicted"/>
<dbReference type="Pfam" id="PF16016">
    <property type="entry name" value="VASt"/>
    <property type="match status" value="1"/>
</dbReference>
<dbReference type="InterPro" id="IPR042067">
    <property type="entry name" value="Sip3_PH"/>
</dbReference>
<dbReference type="InterPro" id="IPR011993">
    <property type="entry name" value="PH-like_dom_sf"/>
</dbReference>
<dbReference type="Gene3D" id="1.20.1270.60">
    <property type="entry name" value="Arfaptin homology (AH) domain/BAR domain"/>
    <property type="match status" value="1"/>
</dbReference>
<dbReference type="GO" id="GO:0016020">
    <property type="term" value="C:membrane"/>
    <property type="evidence" value="ECO:0007669"/>
    <property type="project" value="UniProtKB-SubCell"/>
</dbReference>
<dbReference type="InterPro" id="IPR004148">
    <property type="entry name" value="BAR_dom"/>
</dbReference>
<dbReference type="Proteomes" id="UP000249619">
    <property type="component" value="Unassembled WGS sequence"/>
</dbReference>
<dbReference type="Pfam" id="PF16746">
    <property type="entry name" value="BAR_3"/>
    <property type="match status" value="1"/>
</dbReference>
<reference evidence="10" key="1">
    <citation type="submission" date="2018-05" db="EMBL/GenBank/DDBJ databases">
        <title>Draft genome sequence of Stemphylium lycopersici strain CIDEFI 213.</title>
        <authorList>
            <person name="Medina R."/>
            <person name="Franco M.E.E."/>
            <person name="Lucentini C.G."/>
            <person name="Saparrat M.C.N."/>
            <person name="Balatti P.A."/>
        </authorList>
    </citation>
    <scope>NUCLEOTIDE SEQUENCE [LARGE SCALE GENOMIC DNA]</scope>
    <source>
        <strain evidence="10">CIDEFI 213</strain>
    </source>
</reference>
<evidence type="ECO:0000259" key="7">
    <source>
        <dbReference type="PROSITE" id="PS50003"/>
    </source>
</evidence>
<evidence type="ECO:0000313" key="10">
    <source>
        <dbReference type="Proteomes" id="UP000249619"/>
    </source>
</evidence>
<feature type="region of interest" description="Disordered" evidence="5">
    <location>
        <begin position="567"/>
        <end position="634"/>
    </location>
</feature>
<evidence type="ECO:0000256" key="6">
    <source>
        <dbReference type="SAM" id="Phobius"/>
    </source>
</evidence>
<feature type="region of interest" description="Disordered" evidence="5">
    <location>
        <begin position="379"/>
        <end position="459"/>
    </location>
</feature>
<protein>
    <submittedName>
        <fullName evidence="9">Transcription factor SipA3</fullName>
    </submittedName>
</protein>
<evidence type="ECO:0000256" key="2">
    <source>
        <dbReference type="ARBA" id="ARBA00022692"/>
    </source>
</evidence>
<feature type="transmembrane region" description="Helical" evidence="6">
    <location>
        <begin position="1095"/>
        <end position="1115"/>
    </location>
</feature>
<dbReference type="FunFam" id="2.30.29.30:FF:000349">
    <property type="entry name" value="Transcription factor SipA3"/>
    <property type="match status" value="1"/>
</dbReference>
<keyword evidence="3 6" id="KW-1133">Transmembrane helix</keyword>
<dbReference type="Pfam" id="PF00169">
    <property type="entry name" value="PH"/>
    <property type="match status" value="1"/>
</dbReference>
<dbReference type="PROSITE" id="PS50003">
    <property type="entry name" value="PH_DOMAIN"/>
    <property type="match status" value="1"/>
</dbReference>
<dbReference type="SUPFAM" id="SSF50729">
    <property type="entry name" value="PH domain-like"/>
    <property type="match status" value="1"/>
</dbReference>
<comment type="caution">
    <text evidence="9">The sequence shown here is derived from an EMBL/GenBank/DDBJ whole genome shotgun (WGS) entry which is preliminary data.</text>
</comment>
<evidence type="ECO:0000259" key="8">
    <source>
        <dbReference type="PROSITE" id="PS51778"/>
    </source>
</evidence>
<keyword evidence="10" id="KW-1185">Reference proteome</keyword>
<comment type="subcellular location">
    <subcellularLocation>
        <location evidence="1">Membrane</location>
    </subcellularLocation>
</comment>
<keyword evidence="4 6" id="KW-0472">Membrane</keyword>
<feature type="transmembrane region" description="Helical" evidence="6">
    <location>
        <begin position="1068"/>
        <end position="1088"/>
    </location>
</feature>